<accession>A0A975B9Y7</accession>
<reference evidence="1" key="1">
    <citation type="journal article" date="2021" name="Microb. Physiol.">
        <title>Proteogenomic Insights into the Physiology of Marine, Sulfate-Reducing, Filamentous Desulfonema limicola and Desulfonema magnum.</title>
        <authorList>
            <person name="Schnaars V."/>
            <person name="Wohlbrand L."/>
            <person name="Scheve S."/>
            <person name="Hinrichs C."/>
            <person name="Reinhardt R."/>
            <person name="Rabus R."/>
        </authorList>
    </citation>
    <scope>NUCLEOTIDE SEQUENCE</scope>
    <source>
        <strain evidence="1">5ac10</strain>
    </source>
</reference>
<gene>
    <name evidence="1" type="ORF">dnl_40340</name>
</gene>
<name>A0A975B9Y7_9BACT</name>
<keyword evidence="2" id="KW-1185">Reference proteome</keyword>
<protein>
    <submittedName>
        <fullName evidence="1">Uncharacterized protein</fullName>
    </submittedName>
</protein>
<evidence type="ECO:0000313" key="1">
    <source>
        <dbReference type="EMBL" id="QTA81691.1"/>
    </source>
</evidence>
<sequence length="40" mass="4607">MFPLFPPLIADYSKKIPYIVKSTYISESLLINQQAVHDLL</sequence>
<dbReference type="AlphaFoldDB" id="A0A975B9Y7"/>
<dbReference type="EMBL" id="CP061799">
    <property type="protein sequence ID" value="QTA81691.1"/>
    <property type="molecule type" value="Genomic_DNA"/>
</dbReference>
<dbReference type="Proteomes" id="UP000663720">
    <property type="component" value="Chromosome"/>
</dbReference>
<dbReference type="KEGG" id="dli:dnl_40340"/>
<proteinExistence type="predicted"/>
<evidence type="ECO:0000313" key="2">
    <source>
        <dbReference type="Proteomes" id="UP000663720"/>
    </source>
</evidence>
<organism evidence="1 2">
    <name type="scientific">Desulfonema limicola</name>
    <dbReference type="NCBI Taxonomy" id="45656"/>
    <lineage>
        <taxon>Bacteria</taxon>
        <taxon>Pseudomonadati</taxon>
        <taxon>Thermodesulfobacteriota</taxon>
        <taxon>Desulfobacteria</taxon>
        <taxon>Desulfobacterales</taxon>
        <taxon>Desulfococcaceae</taxon>
        <taxon>Desulfonema</taxon>
    </lineage>
</organism>